<name>A0ABP8HT60_9BACT</name>
<dbReference type="EMBL" id="BAABGY010000018">
    <property type="protein sequence ID" value="GAA4344018.1"/>
    <property type="molecule type" value="Genomic_DNA"/>
</dbReference>
<dbReference type="RefSeq" id="WP_345258243.1">
    <property type="nucleotide sequence ID" value="NZ_BAABGY010000018.1"/>
</dbReference>
<dbReference type="Proteomes" id="UP001501725">
    <property type="component" value="Unassembled WGS sequence"/>
</dbReference>
<accession>A0ABP8HT60</accession>
<gene>
    <name evidence="1" type="ORF">GCM10023184_44800</name>
</gene>
<evidence type="ECO:0000313" key="1">
    <source>
        <dbReference type="EMBL" id="GAA4344018.1"/>
    </source>
</evidence>
<protein>
    <submittedName>
        <fullName evidence="1">Uncharacterized protein</fullName>
    </submittedName>
</protein>
<proteinExistence type="predicted"/>
<evidence type="ECO:0000313" key="2">
    <source>
        <dbReference type="Proteomes" id="UP001501725"/>
    </source>
</evidence>
<comment type="caution">
    <text evidence="1">The sequence shown here is derived from an EMBL/GenBank/DDBJ whole genome shotgun (WGS) entry which is preliminary data.</text>
</comment>
<reference evidence="2" key="1">
    <citation type="journal article" date="2019" name="Int. J. Syst. Evol. Microbiol.">
        <title>The Global Catalogue of Microorganisms (GCM) 10K type strain sequencing project: providing services to taxonomists for standard genome sequencing and annotation.</title>
        <authorList>
            <consortium name="The Broad Institute Genomics Platform"/>
            <consortium name="The Broad Institute Genome Sequencing Center for Infectious Disease"/>
            <person name="Wu L."/>
            <person name="Ma J."/>
        </authorList>
    </citation>
    <scope>NUCLEOTIDE SEQUENCE [LARGE SCALE GENOMIC DNA]</scope>
    <source>
        <strain evidence="2">JCM 17919</strain>
    </source>
</reference>
<organism evidence="1 2">
    <name type="scientific">Flaviaesturariibacter amylovorans</name>
    <dbReference type="NCBI Taxonomy" id="1084520"/>
    <lineage>
        <taxon>Bacteria</taxon>
        <taxon>Pseudomonadati</taxon>
        <taxon>Bacteroidota</taxon>
        <taxon>Chitinophagia</taxon>
        <taxon>Chitinophagales</taxon>
        <taxon>Chitinophagaceae</taxon>
        <taxon>Flaviaestuariibacter</taxon>
    </lineage>
</organism>
<keyword evidence="2" id="KW-1185">Reference proteome</keyword>
<sequence length="179" mass="20356">MRFCNTLAFAQPVDLQAQEGRLRTLVDELARMQTDTIDCSARPFWQLVAGGRAAIPVLIGALTDARPTRVRHPCKKVPLNVGELAHFALIEIGEFPAFVVTGIQFDVVVIDEKTGASCWSFYDFLFDDASKPRYQESVRSWWAREAGNYHAELVPRAKRSACRSAFGIRRFYRWTDQRS</sequence>